<accession>A0A8T5GEL6</accession>
<gene>
    <name evidence="2" type="ORF">HON47_02680</name>
</gene>
<evidence type="ECO:0000313" key="3">
    <source>
        <dbReference type="Proteomes" id="UP000722459"/>
    </source>
</evidence>
<evidence type="ECO:0000256" key="1">
    <source>
        <dbReference type="SAM" id="Phobius"/>
    </source>
</evidence>
<comment type="caution">
    <text evidence="2">The sequence shown here is derived from an EMBL/GenBank/DDBJ whole genome shotgun (WGS) entry which is preliminary data.</text>
</comment>
<evidence type="ECO:0000313" key="2">
    <source>
        <dbReference type="EMBL" id="MBT4870453.1"/>
    </source>
</evidence>
<keyword evidence="1" id="KW-0472">Membrane</keyword>
<keyword evidence="1" id="KW-1133">Transmembrane helix</keyword>
<dbReference type="Proteomes" id="UP000722459">
    <property type="component" value="Unassembled WGS sequence"/>
</dbReference>
<dbReference type="AlphaFoldDB" id="A0A8T5GEL6"/>
<name>A0A8T5GEL6_9ARCH</name>
<feature type="transmembrane region" description="Helical" evidence="1">
    <location>
        <begin position="103"/>
        <end position="124"/>
    </location>
</feature>
<feature type="transmembrane region" description="Helical" evidence="1">
    <location>
        <begin position="51"/>
        <end position="68"/>
    </location>
</feature>
<sequence>MNYLEIFEDFKKDYGKDKSFFENKIKPISRILIIVGIIGIILTYFSPFLSGIFFLGLLFPISYIRTKIIETNLRRKKWLKKLNFTNATIQLNKEINSKLNKTMFLALIFGLALIFALALFLFFIKGLDGMFIELGNVFSGVTKEIPDPLLIISYFTAFIVGFITLGIVNNLHNECYKFQKETKTIIQDIKRNKKELKKAGLI</sequence>
<organism evidence="2 3">
    <name type="scientific">Candidatus Iainarchaeum sp</name>
    <dbReference type="NCBI Taxonomy" id="3101447"/>
    <lineage>
        <taxon>Archaea</taxon>
        <taxon>Candidatus Iainarchaeota</taxon>
        <taxon>Candidatus Iainarchaeia</taxon>
        <taxon>Candidatus Iainarchaeales</taxon>
        <taxon>Candidatus Iainarchaeaceae</taxon>
        <taxon>Candidatus Iainarchaeum</taxon>
    </lineage>
</organism>
<proteinExistence type="predicted"/>
<dbReference type="EMBL" id="JABJNZ010000037">
    <property type="protein sequence ID" value="MBT4870453.1"/>
    <property type="molecule type" value="Genomic_DNA"/>
</dbReference>
<feature type="transmembrane region" description="Helical" evidence="1">
    <location>
        <begin position="149"/>
        <end position="171"/>
    </location>
</feature>
<protein>
    <submittedName>
        <fullName evidence="2">Uncharacterized protein</fullName>
    </submittedName>
</protein>
<keyword evidence="1" id="KW-0812">Transmembrane</keyword>
<reference evidence="2" key="1">
    <citation type="journal article" date="2021" name="ISME J.">
        <title>Mercury methylation by metabolically versatile and cosmopolitan marine bacteria.</title>
        <authorList>
            <person name="Lin H."/>
            <person name="Ascher D.B."/>
            <person name="Myung Y."/>
            <person name="Lamborg C.H."/>
            <person name="Hallam S.J."/>
            <person name="Gionfriddo C.M."/>
            <person name="Holt K.E."/>
            <person name="Moreau J.W."/>
        </authorList>
    </citation>
    <scope>NUCLEOTIDE SEQUENCE</scope>
    <source>
        <strain evidence="2">SI075_bin30</strain>
    </source>
</reference>